<organism evidence="3 4">
    <name type="scientific">Streptobacillus felis</name>
    <dbReference type="NCBI Taxonomy" id="1384509"/>
    <lineage>
        <taxon>Bacteria</taxon>
        <taxon>Fusobacteriati</taxon>
        <taxon>Fusobacteriota</taxon>
        <taxon>Fusobacteriia</taxon>
        <taxon>Fusobacteriales</taxon>
        <taxon>Leptotrichiaceae</taxon>
        <taxon>Streptobacillus</taxon>
    </lineage>
</organism>
<dbReference type="RefSeq" id="WP_180135177.1">
    <property type="nucleotide sequence ID" value="NZ_JABMKT010000001.1"/>
</dbReference>
<protein>
    <recommendedName>
        <fullName evidence="5">Tetratricopeptide repeat protein</fullName>
    </recommendedName>
</protein>
<dbReference type="EMBL" id="JABMKT010000001">
    <property type="protein sequence ID" value="NYV27261.1"/>
    <property type="molecule type" value="Genomic_DNA"/>
</dbReference>
<proteinExistence type="predicted"/>
<sequence>MKKNLRNLFIGIVVSLFITSCSALTAKEQYERGDYIGALETTAYELKNAKGPVPVEIEREIINRIRETENRYVSIINNATDERTISNTYFELWQMGSIIEKNPILEKYTDFRLRQDNYRNLNKAIESIKKYANYDLNNRINSLGEFINKLRNSGAKNGQYSSLFESFARYTADIYINKAESLERLAKFEEAKELYYRGYESYKDFSDNYRNSQQKYINLKKDIDLALASEYYTSGISLYNSSRFSEAKTKLEQSRSIYYKYSMSRNVDQIDTYLKDIKRRIDFDVANRNFDEAKKNYNSGSYDRAKTRFLEAKKIYEYYGNYTLSREIDVYLENIKYRQELQIADKYFEEGQRNYNLQRYDVAKTSFEKAREIYISRGERSKVSQIDVYLENIRTRTGNNQANNFDVYYRQAMSYREQGDKAYRLDDANYYYKLAIDSFKKALNYTNDYYKRNEVNRLIQDLELKIKNNNSNYEKEYKFVQEFNKAVEFVNLGDKQTTYENANYYYKQAITAYKNAYDLTNDRNRKNEINTYIKNLEQKINQNNKEISNLSKYTELYNKAKNLIKLGESKHNRFDANYYFRQAINLLNDSLKYTKDSKMIKDTKNLISDLEKRINMDFYSNDFTKMYNEAQEFVKLGDSKIRVEDSNYYYLKAIETFERAIKYTTDQTKINEINIIIKDLKTRVVF</sequence>
<keyword evidence="4" id="KW-1185">Reference proteome</keyword>
<keyword evidence="2" id="KW-0732">Signal</keyword>
<reference evidence="3 4" key="1">
    <citation type="submission" date="2020-05" db="EMBL/GenBank/DDBJ databases">
        <title>Streptobacillus felis strain LHL191014123.</title>
        <authorList>
            <person name="Fawzy A."/>
            <person name="Rau J."/>
            <person name="Risse K."/>
            <person name="Schauerte N."/>
            <person name="Geiger C."/>
            <person name="Blom J."/>
            <person name="Imirzalioglu C."/>
            <person name="Falgenhauer J."/>
            <person name="Bach A."/>
            <person name="Herden C."/>
            <person name="Eisenberg T."/>
        </authorList>
    </citation>
    <scope>NUCLEOTIDE SEQUENCE [LARGE SCALE GENOMIC DNA]</scope>
    <source>
        <strain evidence="3 4">LHL191014123</strain>
    </source>
</reference>
<keyword evidence="1" id="KW-0175">Coiled coil</keyword>
<dbReference type="Gene3D" id="1.25.40.10">
    <property type="entry name" value="Tetratricopeptide repeat domain"/>
    <property type="match status" value="1"/>
</dbReference>
<evidence type="ECO:0008006" key="5">
    <source>
        <dbReference type="Google" id="ProtNLM"/>
    </source>
</evidence>
<name>A0A7Z0T6J5_9FUSO</name>
<dbReference type="InterPro" id="IPR011990">
    <property type="entry name" value="TPR-like_helical_dom_sf"/>
</dbReference>
<dbReference type="PROSITE" id="PS51257">
    <property type="entry name" value="PROKAR_LIPOPROTEIN"/>
    <property type="match status" value="1"/>
</dbReference>
<comment type="caution">
    <text evidence="3">The sequence shown here is derived from an EMBL/GenBank/DDBJ whole genome shotgun (WGS) entry which is preliminary data.</text>
</comment>
<accession>A0A7Z0T6J5</accession>
<dbReference type="AlphaFoldDB" id="A0A7Z0T6J5"/>
<feature type="coiled-coil region" evidence="1">
    <location>
        <begin position="526"/>
        <end position="553"/>
    </location>
</feature>
<dbReference type="SUPFAM" id="SSF48452">
    <property type="entry name" value="TPR-like"/>
    <property type="match status" value="1"/>
</dbReference>
<feature type="chain" id="PRO_5031353716" description="Tetratricopeptide repeat protein" evidence="2">
    <location>
        <begin position="27"/>
        <end position="686"/>
    </location>
</feature>
<evidence type="ECO:0000313" key="4">
    <source>
        <dbReference type="Proteomes" id="UP000526184"/>
    </source>
</evidence>
<evidence type="ECO:0000256" key="2">
    <source>
        <dbReference type="SAM" id="SignalP"/>
    </source>
</evidence>
<evidence type="ECO:0000256" key="1">
    <source>
        <dbReference type="SAM" id="Coils"/>
    </source>
</evidence>
<dbReference type="Proteomes" id="UP000526184">
    <property type="component" value="Unassembled WGS sequence"/>
</dbReference>
<evidence type="ECO:0000313" key="3">
    <source>
        <dbReference type="EMBL" id="NYV27261.1"/>
    </source>
</evidence>
<feature type="signal peptide" evidence="2">
    <location>
        <begin position="1"/>
        <end position="26"/>
    </location>
</feature>
<gene>
    <name evidence="3" type="ORF">HP397_00270</name>
</gene>